<reference evidence="7" key="3">
    <citation type="submission" date="2021-05" db="UniProtKB">
        <authorList>
            <consortium name="EnsemblPlants"/>
        </authorList>
    </citation>
    <scope>IDENTIFICATION</scope>
    <source>
        <strain evidence="7">cv. B73</strain>
    </source>
</reference>
<dbReference type="Gene3D" id="1.20.1250.20">
    <property type="entry name" value="MFS general substrate transporter like domains"/>
    <property type="match status" value="1"/>
</dbReference>
<evidence type="ECO:0000256" key="6">
    <source>
        <dbReference type="SAM" id="Phobius"/>
    </source>
</evidence>
<evidence type="ECO:0000256" key="5">
    <source>
        <dbReference type="ARBA" id="ARBA00023136"/>
    </source>
</evidence>
<evidence type="ECO:0000256" key="2">
    <source>
        <dbReference type="ARBA" id="ARBA00022448"/>
    </source>
</evidence>
<keyword evidence="3 6" id="KW-0812">Transmembrane</keyword>
<evidence type="ECO:0000313" key="7">
    <source>
        <dbReference type="EnsemblPlants" id="Zm00001eb356380_P001"/>
    </source>
</evidence>
<dbReference type="InterPro" id="IPR005828">
    <property type="entry name" value="MFS_sugar_transport-like"/>
</dbReference>
<reference evidence="8" key="1">
    <citation type="journal article" date="2009" name="Science">
        <title>The B73 maize genome: complexity, diversity, and dynamics.</title>
        <authorList>
            <person name="Schnable P.S."/>
            <person name="Ware D."/>
            <person name="Fulton R.S."/>
            <person name="Stein J.C."/>
            <person name="Wei F."/>
            <person name="Pasternak S."/>
            <person name="Liang C."/>
            <person name="Zhang J."/>
            <person name="Fulton L."/>
            <person name="Graves T.A."/>
            <person name="Minx P."/>
            <person name="Reily A.D."/>
            <person name="Courtney L."/>
            <person name="Kruchowski S.S."/>
            <person name="Tomlinson C."/>
            <person name="Strong C."/>
            <person name="Delehaunty K."/>
            <person name="Fronick C."/>
            <person name="Courtney B."/>
            <person name="Rock S.M."/>
            <person name="Belter E."/>
            <person name="Du F."/>
            <person name="Kim K."/>
            <person name="Abbott R.M."/>
            <person name="Cotton M."/>
            <person name="Levy A."/>
            <person name="Marchetto P."/>
            <person name="Ochoa K."/>
            <person name="Jackson S.M."/>
            <person name="Gillam B."/>
            <person name="Chen W."/>
            <person name="Yan L."/>
            <person name="Higginbotham J."/>
            <person name="Cardenas M."/>
            <person name="Waligorski J."/>
            <person name="Applebaum E."/>
            <person name="Phelps L."/>
            <person name="Falcone J."/>
            <person name="Kanchi K."/>
            <person name="Thane T."/>
            <person name="Scimone A."/>
            <person name="Thane N."/>
            <person name="Henke J."/>
            <person name="Wang T."/>
            <person name="Ruppert J."/>
            <person name="Shah N."/>
            <person name="Rotter K."/>
            <person name="Hodges J."/>
            <person name="Ingenthron E."/>
            <person name="Cordes M."/>
            <person name="Kohlberg S."/>
            <person name="Sgro J."/>
            <person name="Delgado B."/>
            <person name="Mead K."/>
            <person name="Chinwalla A."/>
            <person name="Leonard S."/>
            <person name="Crouse K."/>
            <person name="Collura K."/>
            <person name="Kudrna D."/>
            <person name="Currie J."/>
            <person name="He R."/>
            <person name="Angelova A."/>
            <person name="Rajasekar S."/>
            <person name="Mueller T."/>
            <person name="Lomeli R."/>
            <person name="Scara G."/>
            <person name="Ko A."/>
            <person name="Delaney K."/>
            <person name="Wissotski M."/>
            <person name="Lopez G."/>
            <person name="Campos D."/>
            <person name="Braidotti M."/>
            <person name="Ashley E."/>
            <person name="Golser W."/>
            <person name="Kim H."/>
            <person name="Lee S."/>
            <person name="Lin J."/>
            <person name="Dujmic Z."/>
            <person name="Kim W."/>
            <person name="Talag J."/>
            <person name="Zuccolo A."/>
            <person name="Fan C."/>
            <person name="Sebastian A."/>
            <person name="Kramer M."/>
            <person name="Spiegel L."/>
            <person name="Nascimento L."/>
            <person name="Zutavern T."/>
            <person name="Miller B."/>
            <person name="Ambroise C."/>
            <person name="Muller S."/>
            <person name="Spooner W."/>
            <person name="Narechania A."/>
            <person name="Ren L."/>
            <person name="Wei S."/>
            <person name="Kumari S."/>
            <person name="Faga B."/>
            <person name="Levy M.J."/>
            <person name="McMahan L."/>
            <person name="Van Buren P."/>
            <person name="Vaughn M.W."/>
            <person name="Ying K."/>
            <person name="Yeh C.-T."/>
            <person name="Emrich S.J."/>
            <person name="Jia Y."/>
            <person name="Kalyanaraman A."/>
            <person name="Hsia A.-P."/>
            <person name="Barbazuk W.B."/>
            <person name="Baucom R.S."/>
            <person name="Brutnell T.P."/>
            <person name="Carpita N.C."/>
            <person name="Chaparro C."/>
            <person name="Chia J.-M."/>
            <person name="Deragon J.-M."/>
            <person name="Estill J.C."/>
            <person name="Fu Y."/>
            <person name="Jeddeloh J.A."/>
            <person name="Han Y."/>
            <person name="Lee H."/>
            <person name="Li P."/>
            <person name="Lisch D.R."/>
            <person name="Liu S."/>
            <person name="Liu Z."/>
            <person name="Nagel D.H."/>
            <person name="McCann M.C."/>
            <person name="SanMiguel P."/>
            <person name="Myers A.M."/>
            <person name="Nettleton D."/>
            <person name="Nguyen J."/>
            <person name="Penning B.W."/>
            <person name="Ponnala L."/>
            <person name="Schneider K.L."/>
            <person name="Schwartz D.C."/>
            <person name="Sharma A."/>
            <person name="Soderlund C."/>
            <person name="Springer N.M."/>
            <person name="Sun Q."/>
            <person name="Wang H."/>
            <person name="Waterman M."/>
            <person name="Westerman R."/>
            <person name="Wolfgruber T.K."/>
            <person name="Yang L."/>
            <person name="Yu Y."/>
            <person name="Zhang L."/>
            <person name="Zhou S."/>
            <person name="Zhu Q."/>
            <person name="Bennetzen J.L."/>
            <person name="Dawe R.K."/>
            <person name="Jiang J."/>
            <person name="Jiang N."/>
            <person name="Presting G.G."/>
            <person name="Wessler S.R."/>
            <person name="Aluru S."/>
            <person name="Martienssen R.A."/>
            <person name="Clifton S.W."/>
            <person name="McCombie W.R."/>
            <person name="Wing R.A."/>
            <person name="Wilson R.K."/>
        </authorList>
    </citation>
    <scope>NUCLEOTIDE SEQUENCE [LARGE SCALE GENOMIC DNA]</scope>
    <source>
        <strain evidence="8">cv. B73</strain>
    </source>
</reference>
<dbReference type="Pfam" id="PF00083">
    <property type="entry name" value="Sugar_tr"/>
    <property type="match status" value="1"/>
</dbReference>
<reference evidence="7" key="2">
    <citation type="submission" date="2019-07" db="EMBL/GenBank/DDBJ databases">
        <authorList>
            <person name="Seetharam A."/>
            <person name="Woodhouse M."/>
            <person name="Cannon E."/>
        </authorList>
    </citation>
    <scope>NUCLEOTIDE SEQUENCE [LARGE SCALE GENOMIC DNA]</scope>
    <source>
        <strain evidence="7">cv. B73</strain>
    </source>
</reference>
<dbReference type="InterPro" id="IPR036259">
    <property type="entry name" value="MFS_trans_sf"/>
</dbReference>
<feature type="transmembrane region" description="Helical" evidence="6">
    <location>
        <begin position="60"/>
        <end position="81"/>
    </location>
</feature>
<evidence type="ECO:0000256" key="3">
    <source>
        <dbReference type="ARBA" id="ARBA00022692"/>
    </source>
</evidence>
<evidence type="ECO:0000256" key="4">
    <source>
        <dbReference type="ARBA" id="ARBA00022989"/>
    </source>
</evidence>
<dbReference type="AlphaFoldDB" id="A0A804QRW0"/>
<dbReference type="PANTHER" id="PTHR48020:SF49">
    <property type="entry name" value="SUGAR TRANSPORTER"/>
    <property type="match status" value="1"/>
</dbReference>
<dbReference type="EnsemblPlants" id="Zm00001eb356380_T001">
    <property type="protein sequence ID" value="Zm00001eb356380_P001"/>
    <property type="gene ID" value="Zm00001eb356380"/>
</dbReference>
<dbReference type="Proteomes" id="UP000007305">
    <property type="component" value="Chromosome 8"/>
</dbReference>
<dbReference type="PANTHER" id="PTHR48020">
    <property type="entry name" value="PROTON MYO-INOSITOL COTRANSPORTER"/>
    <property type="match status" value="1"/>
</dbReference>
<keyword evidence="4 6" id="KW-1133">Transmembrane helix</keyword>
<proteinExistence type="predicted"/>
<keyword evidence="8" id="KW-1185">Reference proteome</keyword>
<dbReference type="GO" id="GO:0022857">
    <property type="term" value="F:transmembrane transporter activity"/>
    <property type="evidence" value="ECO:0007669"/>
    <property type="project" value="InterPro"/>
</dbReference>
<dbReference type="GO" id="GO:0016020">
    <property type="term" value="C:membrane"/>
    <property type="evidence" value="ECO:0007669"/>
    <property type="project" value="UniProtKB-SubCell"/>
</dbReference>
<feature type="transmembrane region" description="Helical" evidence="6">
    <location>
        <begin position="27"/>
        <end position="48"/>
    </location>
</feature>
<evidence type="ECO:0000313" key="8">
    <source>
        <dbReference type="Proteomes" id="UP000007305"/>
    </source>
</evidence>
<name>A0A804QRW0_MAIZE</name>
<keyword evidence="5 6" id="KW-0472">Membrane</keyword>
<keyword evidence="2" id="KW-0813">Transport</keyword>
<protein>
    <submittedName>
        <fullName evidence="7">Uncharacterized protein</fullName>
    </submittedName>
</protein>
<dbReference type="InterPro" id="IPR050814">
    <property type="entry name" value="Myo-inositol_Transporter"/>
</dbReference>
<comment type="subcellular location">
    <subcellularLocation>
        <location evidence="1">Membrane</location>
    </subcellularLocation>
</comment>
<accession>A0A804QRW0</accession>
<sequence>MVAVGFFKTSFIALAIVLIDRVGRKPLLYVSMVGRTGCLAALSAALFLQARGSVSRGAGVGVAILTVCNDVAFFSVGIGPVPAARFHAVKTTTAAKDGKKHFSSFLCTRLLSLLATLLGSKLASYNFATRTLFFAAKKNRIFIHKTCCLQQRSVLQEQFLAA</sequence>
<evidence type="ECO:0000256" key="1">
    <source>
        <dbReference type="ARBA" id="ARBA00004370"/>
    </source>
</evidence>
<dbReference type="Gramene" id="Zm00001eb356380_T001">
    <property type="protein sequence ID" value="Zm00001eb356380_P001"/>
    <property type="gene ID" value="Zm00001eb356380"/>
</dbReference>
<dbReference type="InParanoid" id="A0A804QRW0"/>
<organism evidence="7 8">
    <name type="scientific">Zea mays</name>
    <name type="common">Maize</name>
    <dbReference type="NCBI Taxonomy" id="4577"/>
    <lineage>
        <taxon>Eukaryota</taxon>
        <taxon>Viridiplantae</taxon>
        <taxon>Streptophyta</taxon>
        <taxon>Embryophyta</taxon>
        <taxon>Tracheophyta</taxon>
        <taxon>Spermatophyta</taxon>
        <taxon>Magnoliopsida</taxon>
        <taxon>Liliopsida</taxon>
        <taxon>Poales</taxon>
        <taxon>Poaceae</taxon>
        <taxon>PACMAD clade</taxon>
        <taxon>Panicoideae</taxon>
        <taxon>Andropogonodae</taxon>
        <taxon>Andropogoneae</taxon>
        <taxon>Tripsacinae</taxon>
        <taxon>Zea</taxon>
    </lineage>
</organism>